<dbReference type="GO" id="GO:0051539">
    <property type="term" value="F:4 iron, 4 sulfur cluster binding"/>
    <property type="evidence" value="ECO:0007669"/>
    <property type="project" value="UniProtKB-KW"/>
</dbReference>
<sequence>MTVFDLLLEYIKEGRIQLDKSIHNMPAAYHDPCNYGRKSLKAFGQAYFEEGRAVAGACVEDLRELYPNRNGAYCCGAGGGAWAMPYAEERVFYGRVKARQIQESGAELIIAPCHNCRDQIMKSLTKEYDLHIEVKYLWELVADSLILPKKQ</sequence>
<dbReference type="AlphaFoldDB" id="A0A1M7Y5A4"/>
<keyword evidence="7" id="KW-0408">Iron</keyword>
<dbReference type="Proteomes" id="UP000184603">
    <property type="component" value="Unassembled WGS sequence"/>
</dbReference>
<keyword evidence="4" id="KW-0479">Metal-binding</keyword>
<evidence type="ECO:0000256" key="5">
    <source>
        <dbReference type="ARBA" id="ARBA00022982"/>
    </source>
</evidence>
<comment type="cofactor">
    <cofactor evidence="1">
        <name>[4Fe-4S] cluster</name>
        <dbReference type="ChEBI" id="CHEBI:49883"/>
    </cofactor>
</comment>
<keyword evidence="2" id="KW-0813">Transport</keyword>
<gene>
    <name evidence="11" type="ORF">SAMN02745220_01861</name>
</gene>
<evidence type="ECO:0000313" key="12">
    <source>
        <dbReference type="Proteomes" id="UP000184603"/>
    </source>
</evidence>
<evidence type="ECO:0000259" key="10">
    <source>
        <dbReference type="Pfam" id="PF02754"/>
    </source>
</evidence>
<accession>A0A1M7Y5A4</accession>
<keyword evidence="8" id="KW-0411">Iron-sulfur</keyword>
<dbReference type="GO" id="GO:0046872">
    <property type="term" value="F:metal ion binding"/>
    <property type="evidence" value="ECO:0007669"/>
    <property type="project" value="UniProtKB-KW"/>
</dbReference>
<evidence type="ECO:0000256" key="3">
    <source>
        <dbReference type="ARBA" id="ARBA00022485"/>
    </source>
</evidence>
<evidence type="ECO:0000313" key="11">
    <source>
        <dbReference type="EMBL" id="SHO47412.1"/>
    </source>
</evidence>
<protein>
    <submittedName>
        <fullName evidence="11">Cysteine-rich domain-containing protein</fullName>
    </submittedName>
</protein>
<feature type="domain" description="Cysteine-rich" evidence="10">
    <location>
        <begin position="28"/>
        <end position="120"/>
    </location>
</feature>
<evidence type="ECO:0000256" key="2">
    <source>
        <dbReference type="ARBA" id="ARBA00022448"/>
    </source>
</evidence>
<dbReference type="STRING" id="1121416.SAMN02745220_01861"/>
<evidence type="ECO:0000256" key="6">
    <source>
        <dbReference type="ARBA" id="ARBA00023002"/>
    </source>
</evidence>
<dbReference type="EMBL" id="FRFE01000007">
    <property type="protein sequence ID" value="SHO47412.1"/>
    <property type="molecule type" value="Genomic_DNA"/>
</dbReference>
<dbReference type="GO" id="GO:0008177">
    <property type="term" value="F:succinate dehydrogenase (quinone) activity"/>
    <property type="evidence" value="ECO:0007669"/>
    <property type="project" value="UniProtKB-EC"/>
</dbReference>
<evidence type="ECO:0000256" key="1">
    <source>
        <dbReference type="ARBA" id="ARBA00001966"/>
    </source>
</evidence>
<dbReference type="Pfam" id="PF02754">
    <property type="entry name" value="CCG"/>
    <property type="match status" value="1"/>
</dbReference>
<keyword evidence="5" id="KW-0249">Electron transport</keyword>
<evidence type="ECO:0000256" key="9">
    <source>
        <dbReference type="ARBA" id="ARBA00049220"/>
    </source>
</evidence>
<evidence type="ECO:0000256" key="8">
    <source>
        <dbReference type="ARBA" id="ARBA00023014"/>
    </source>
</evidence>
<keyword evidence="12" id="KW-1185">Reference proteome</keyword>
<evidence type="ECO:0000256" key="4">
    <source>
        <dbReference type="ARBA" id="ARBA00022723"/>
    </source>
</evidence>
<proteinExistence type="predicted"/>
<keyword evidence="6" id="KW-0560">Oxidoreductase</keyword>
<reference evidence="11 12" key="1">
    <citation type="submission" date="2016-12" db="EMBL/GenBank/DDBJ databases">
        <authorList>
            <person name="Song W.-J."/>
            <person name="Kurnit D.M."/>
        </authorList>
    </citation>
    <scope>NUCLEOTIDE SEQUENCE [LARGE SCALE GENOMIC DNA]</scope>
    <source>
        <strain evidence="11 12">DSM 18488</strain>
    </source>
</reference>
<dbReference type="PANTHER" id="PTHR43551:SF2">
    <property type="entry name" value="FUMARATE REDUCTASE IRON-SULFUR SUBUNIT"/>
    <property type="match status" value="1"/>
</dbReference>
<dbReference type="PANTHER" id="PTHR43551">
    <property type="entry name" value="FUMARATE REDUCTASE IRON-SULFUR SUBUNIT"/>
    <property type="match status" value="1"/>
</dbReference>
<comment type="catalytic activity">
    <reaction evidence="9">
        <text>a quinone + succinate = fumarate + a quinol</text>
        <dbReference type="Rhea" id="RHEA:40523"/>
        <dbReference type="ChEBI" id="CHEBI:24646"/>
        <dbReference type="ChEBI" id="CHEBI:29806"/>
        <dbReference type="ChEBI" id="CHEBI:30031"/>
        <dbReference type="ChEBI" id="CHEBI:132124"/>
        <dbReference type="EC" id="1.3.5.1"/>
    </reaction>
</comment>
<keyword evidence="3" id="KW-0004">4Fe-4S</keyword>
<dbReference type="InterPro" id="IPR004017">
    <property type="entry name" value="Cys_rich_dom"/>
</dbReference>
<organism evidence="11 12">
    <name type="scientific">Desulfopila aestuarii DSM 18488</name>
    <dbReference type="NCBI Taxonomy" id="1121416"/>
    <lineage>
        <taxon>Bacteria</taxon>
        <taxon>Pseudomonadati</taxon>
        <taxon>Thermodesulfobacteriota</taxon>
        <taxon>Desulfobulbia</taxon>
        <taxon>Desulfobulbales</taxon>
        <taxon>Desulfocapsaceae</taxon>
        <taxon>Desulfopila</taxon>
    </lineage>
</organism>
<name>A0A1M7Y5A4_9BACT</name>
<evidence type="ECO:0000256" key="7">
    <source>
        <dbReference type="ARBA" id="ARBA00023004"/>
    </source>
</evidence>